<dbReference type="RefSeq" id="WP_005868765.1">
    <property type="nucleotide sequence ID" value="NZ_JGDJ01000062.1"/>
</dbReference>
<dbReference type="AlphaFoldDB" id="A0A015YH45"/>
<dbReference type="Proteomes" id="UP000022082">
    <property type="component" value="Unassembled WGS sequence"/>
</dbReference>
<dbReference type="PATRIC" id="fig|1339327.3.peg.278"/>
<protein>
    <submittedName>
        <fullName evidence="1">Uncharacterized protein</fullName>
    </submittedName>
</protein>
<organism evidence="1 2">
    <name type="scientific">Bacteroides fragilis str. S36L11</name>
    <dbReference type="NCBI Taxonomy" id="1339327"/>
    <lineage>
        <taxon>Bacteria</taxon>
        <taxon>Pseudomonadati</taxon>
        <taxon>Bacteroidota</taxon>
        <taxon>Bacteroidia</taxon>
        <taxon>Bacteroidales</taxon>
        <taxon>Bacteroidaceae</taxon>
        <taxon>Bacteroides</taxon>
    </lineage>
</organism>
<evidence type="ECO:0000313" key="1">
    <source>
        <dbReference type="EMBL" id="EXZ31202.1"/>
    </source>
</evidence>
<dbReference type="GeneID" id="43186576"/>
<name>A0A015YH45_BACFG</name>
<reference evidence="1 2" key="1">
    <citation type="submission" date="2014-02" db="EMBL/GenBank/DDBJ databases">
        <authorList>
            <person name="Sears C."/>
            <person name="Carroll K."/>
            <person name="Sack B.R."/>
            <person name="Qadri F."/>
            <person name="Myers L.L."/>
            <person name="Chung G.-T."/>
            <person name="Escheverria P."/>
            <person name="Fraser C.M."/>
            <person name="Sadzewicz L."/>
            <person name="Shefchek K.A."/>
            <person name="Tallon L."/>
            <person name="Das S.P."/>
            <person name="Daugherty S."/>
            <person name="Mongodin E.F."/>
        </authorList>
    </citation>
    <scope>NUCLEOTIDE SEQUENCE [LARGE SCALE GENOMIC DNA]</scope>
    <source>
        <strain evidence="1 2">S36L11</strain>
    </source>
</reference>
<sequence>MKWIDKMVERITRKETALNDHFCVNRHTVVCQSGMTDYVSVTIDNTDGFDFDFWTKQLCFEKDCKYRSEIKAAFDKIYGTRNIECCE</sequence>
<accession>A0A015YH45</accession>
<comment type="caution">
    <text evidence="1">The sequence shown here is derived from an EMBL/GenBank/DDBJ whole genome shotgun (WGS) entry which is preliminary data.</text>
</comment>
<gene>
    <name evidence="1" type="ORF">M136_5018</name>
</gene>
<proteinExistence type="predicted"/>
<evidence type="ECO:0000313" key="2">
    <source>
        <dbReference type="Proteomes" id="UP000022082"/>
    </source>
</evidence>
<dbReference type="EMBL" id="JGDJ01000062">
    <property type="protein sequence ID" value="EXZ31202.1"/>
    <property type="molecule type" value="Genomic_DNA"/>
</dbReference>